<dbReference type="AlphaFoldDB" id="A0AAN9KV16"/>
<name>A0AAN9KV16_CANGL</name>
<feature type="region of interest" description="Disordered" evidence="1">
    <location>
        <begin position="1"/>
        <end position="26"/>
    </location>
</feature>
<evidence type="ECO:0000313" key="2">
    <source>
        <dbReference type="EMBL" id="KAK7323761.1"/>
    </source>
</evidence>
<keyword evidence="3" id="KW-1185">Reference proteome</keyword>
<evidence type="ECO:0000313" key="3">
    <source>
        <dbReference type="Proteomes" id="UP001367508"/>
    </source>
</evidence>
<sequence>MLVSDLNTYSGNTPPKRPAYASPLNKSSMNKKTIPPIFISMAMGEKGGSFVEAKANQGGDLLQDWLRAPLKERGLRIPFQVLAYHKQAVFGKQHVLTIAQTYNGANNSGSGRRSCHLELRGEDLRNECPSGVMISLMNIQFTPMGVVKLEYNDQNRELTNSGVMPIHLGKVTLLLIRRRDYYGAPYQAGVTYNDGLTPLLELLDVEMGPKT</sequence>
<feature type="compositionally biased region" description="Polar residues" evidence="1">
    <location>
        <begin position="1"/>
        <end position="13"/>
    </location>
</feature>
<accession>A0AAN9KV16</accession>
<gene>
    <name evidence="2" type="ORF">VNO77_27252</name>
</gene>
<reference evidence="2 3" key="1">
    <citation type="submission" date="2024-01" db="EMBL/GenBank/DDBJ databases">
        <title>The genomes of 5 underutilized Papilionoideae crops provide insights into root nodulation and disease resistanc.</title>
        <authorList>
            <person name="Jiang F."/>
        </authorList>
    </citation>
    <scope>NUCLEOTIDE SEQUENCE [LARGE SCALE GENOMIC DNA]</scope>
    <source>
        <strain evidence="2">LVBAO_FW01</strain>
        <tissue evidence="2">Leaves</tissue>
    </source>
</reference>
<dbReference type="EMBL" id="JAYMYQ010000006">
    <property type="protein sequence ID" value="KAK7323761.1"/>
    <property type="molecule type" value="Genomic_DNA"/>
</dbReference>
<evidence type="ECO:0000256" key="1">
    <source>
        <dbReference type="SAM" id="MobiDB-lite"/>
    </source>
</evidence>
<protein>
    <submittedName>
        <fullName evidence="2">Uncharacterized protein</fullName>
    </submittedName>
</protein>
<organism evidence="2 3">
    <name type="scientific">Canavalia gladiata</name>
    <name type="common">Sword bean</name>
    <name type="synonym">Dolichos gladiatus</name>
    <dbReference type="NCBI Taxonomy" id="3824"/>
    <lineage>
        <taxon>Eukaryota</taxon>
        <taxon>Viridiplantae</taxon>
        <taxon>Streptophyta</taxon>
        <taxon>Embryophyta</taxon>
        <taxon>Tracheophyta</taxon>
        <taxon>Spermatophyta</taxon>
        <taxon>Magnoliopsida</taxon>
        <taxon>eudicotyledons</taxon>
        <taxon>Gunneridae</taxon>
        <taxon>Pentapetalae</taxon>
        <taxon>rosids</taxon>
        <taxon>fabids</taxon>
        <taxon>Fabales</taxon>
        <taxon>Fabaceae</taxon>
        <taxon>Papilionoideae</taxon>
        <taxon>50 kb inversion clade</taxon>
        <taxon>NPAAA clade</taxon>
        <taxon>indigoferoid/millettioid clade</taxon>
        <taxon>Phaseoleae</taxon>
        <taxon>Canavalia</taxon>
    </lineage>
</organism>
<dbReference type="Proteomes" id="UP001367508">
    <property type="component" value="Unassembled WGS sequence"/>
</dbReference>
<proteinExistence type="predicted"/>
<comment type="caution">
    <text evidence="2">The sequence shown here is derived from an EMBL/GenBank/DDBJ whole genome shotgun (WGS) entry which is preliminary data.</text>
</comment>